<dbReference type="Gene3D" id="1.10.555.10">
    <property type="entry name" value="Rho GTPase activation protein"/>
    <property type="match status" value="1"/>
</dbReference>
<feature type="compositionally biased region" description="Polar residues" evidence="7">
    <location>
        <begin position="1244"/>
        <end position="1271"/>
    </location>
</feature>
<feature type="compositionally biased region" description="Low complexity" evidence="7">
    <location>
        <begin position="133"/>
        <end position="148"/>
    </location>
</feature>
<feature type="domain" description="LIM zinc-binding" evidence="8">
    <location>
        <begin position="566"/>
        <end position="627"/>
    </location>
</feature>
<accession>A0A0F7SVD6</accession>
<dbReference type="SMART" id="SM00324">
    <property type="entry name" value="RhoGAP"/>
    <property type="match status" value="1"/>
</dbReference>
<feature type="region of interest" description="Disordered" evidence="7">
    <location>
        <begin position="1184"/>
        <end position="1289"/>
    </location>
</feature>
<dbReference type="PROSITE" id="PS00478">
    <property type="entry name" value="LIM_DOMAIN_1"/>
    <property type="match status" value="1"/>
</dbReference>
<dbReference type="PROSITE" id="PS50023">
    <property type="entry name" value="LIM_DOMAIN_2"/>
    <property type="match status" value="2"/>
</dbReference>
<feature type="region of interest" description="Disordered" evidence="7">
    <location>
        <begin position="1714"/>
        <end position="1825"/>
    </location>
</feature>
<feature type="compositionally biased region" description="Polar residues" evidence="7">
    <location>
        <begin position="1731"/>
        <end position="1744"/>
    </location>
</feature>
<dbReference type="InterPro" id="IPR001781">
    <property type="entry name" value="Znf_LIM"/>
</dbReference>
<dbReference type="CDD" id="cd09392">
    <property type="entry name" value="LIM2_Lrg1p_like"/>
    <property type="match status" value="1"/>
</dbReference>
<evidence type="ECO:0000256" key="6">
    <source>
        <dbReference type="PROSITE-ProRule" id="PRU00125"/>
    </source>
</evidence>
<evidence type="ECO:0000256" key="4">
    <source>
        <dbReference type="ARBA" id="ARBA00022833"/>
    </source>
</evidence>
<feature type="compositionally biased region" description="Low complexity" evidence="7">
    <location>
        <begin position="75"/>
        <end position="104"/>
    </location>
</feature>
<dbReference type="CDD" id="cd09391">
    <property type="entry name" value="LIM1_Lrg1p_like"/>
    <property type="match status" value="1"/>
</dbReference>
<feature type="compositionally biased region" description="Low complexity" evidence="7">
    <location>
        <begin position="196"/>
        <end position="215"/>
    </location>
</feature>
<feature type="region of interest" description="Disordered" evidence="7">
    <location>
        <begin position="228"/>
        <end position="523"/>
    </location>
</feature>
<feature type="compositionally biased region" description="Polar residues" evidence="7">
    <location>
        <begin position="248"/>
        <end position="279"/>
    </location>
</feature>
<reference evidence="10" key="1">
    <citation type="submission" date="2014-08" db="EMBL/GenBank/DDBJ databases">
        <authorList>
            <person name="Sharma Rahul"/>
            <person name="Thines Marco"/>
        </authorList>
    </citation>
    <scope>NUCLEOTIDE SEQUENCE</scope>
</reference>
<evidence type="ECO:0000259" key="8">
    <source>
        <dbReference type="PROSITE" id="PS50023"/>
    </source>
</evidence>
<proteinExistence type="predicted"/>
<feature type="compositionally biased region" description="Acidic residues" evidence="7">
    <location>
        <begin position="333"/>
        <end position="343"/>
    </location>
</feature>
<keyword evidence="2 6" id="KW-0479">Metal-binding</keyword>
<feature type="region of interest" description="Disordered" evidence="7">
    <location>
        <begin position="535"/>
        <end position="566"/>
    </location>
</feature>
<dbReference type="GO" id="GO:0030036">
    <property type="term" value="P:actin cytoskeleton organization"/>
    <property type="evidence" value="ECO:0007669"/>
    <property type="project" value="TreeGrafter"/>
</dbReference>
<feature type="compositionally biased region" description="Polar residues" evidence="7">
    <location>
        <begin position="288"/>
        <end position="303"/>
    </location>
</feature>
<protein>
    <submittedName>
        <fullName evidence="10">Adaptor protein Enigma and related PDZ-LIM proteins</fullName>
    </submittedName>
</protein>
<feature type="compositionally biased region" description="Low complexity" evidence="7">
    <location>
        <begin position="23"/>
        <end position="65"/>
    </location>
</feature>
<feature type="compositionally biased region" description="Polar residues" evidence="7">
    <location>
        <begin position="942"/>
        <end position="957"/>
    </location>
</feature>
<dbReference type="Pfam" id="PF00620">
    <property type="entry name" value="RhoGAP"/>
    <property type="match status" value="1"/>
</dbReference>
<dbReference type="SUPFAM" id="SSF57716">
    <property type="entry name" value="Glucocorticoid receptor-like (DNA-binding domain)"/>
    <property type="match status" value="2"/>
</dbReference>
<sequence>MDPFGSYLAHPTRPDEDDARRASSPSSSSFRSCSPNSQQPYYLHQQQQRRQQQQQQQQLHQMHLQQHSEGHRQRSSLSVQSSLPSPSAPLSPSTLTSTSTARPSFSSTRSAEEYNPPSPSSSQYHTHPDYHPQNHAPQSNHHQQQQQHTDYASNLKTGRQSPSNVPLAKSQRYDHSPSGRPSPSPSPSLTSYRLEQQQQQQSHQQNHQQQQQQQQFMYHYHHQQQPVFNIQTSSPPPPLPSTGGSASFFDSSLSAPRSLMTVQTRSSTSPTPGSHSRISSADVLPIRASTSNVPSRHQPTFSSRDPYFDHFSGGGDGGRTGRDGHRNKHRDDNDDEEGNESDDGLAYLGSGSRKVESVEEMSTNGSSLLSSSYPGQTFIGLDEDYDRDEHGVKKNGRPAGQPSMYHQRSSSHQVYSQNSNEGSKPPRRVGAGAGGPPGESMSSSSSSNLSQLPPLFSNSISRSDTPLSNPSDIPSGPQPAQSPSATPCSPPSFHRSISQQSRTTISHSHGGGGAQSSNSQWTSYKLGPVDSSSALSYTSSGNTHSGSTVPIKESRSGQNTPGAQPTPCGNCGQSVTGPFVRALNMVYHLDCFRCQDCKVVVAAKFFPVEAKDGKQYPLCETDYFRRLDLICNTCGTALRGSYITACQKKFHVEHFTCSVCPTVFGSQDSYYEYDGNVYCHFHYSTRFATKCVGCGVAILKQFVEVNRNQKDECWHPECYMIQKFWNVKLQSRFADTPSSFSSSDRDESETAESLKVKQQEMEHQVNRVWTVLSAFEESSAACISEMLTRVSNCLYMEAVAMAEMFIFHVEVLFASIDELERHFLTADAKGMSHVREAKLLCRTTVNFFSLLAHTHETESWRATGITDDLLALVTRLAHYLKILIRIALTGALKLEREYANRAALVGFLDRLARLAHDGGDPAARRRRLLKRRNSEKKPTAQDAGTTNDQTGTYSVSTDPPGPAQIDKYNYGYSSLFVFDGGESLIRADPGVGDVPLDLCVMCRKPVEEDCVRLGIFPHWHGSCIKCSTCGKVAALPPVKESKVDKDGNTSSSVVKSSSSVYRPPPDLSAFVFSSTKPLAKSSPLFLPDKIFCVDHGDQSCLRGFEAVTRLEQFAFLLNAALRRLFLYLRSKGVAPLSPSAIKFSTSQGPRRTSLGTTEAHLDSDVKLVKSGSLDRKISSTAAMVPKRSKVVESPAGKVAKSNVPIPPISTTSSKASNNNSLIEGLPAPSTPYSPSVDVQAPRPTRSQISTAHLDSQPTSRSSSRPLNQQRDLSPGFSNSREGSRASSSLSVIRPSFARNNTSVRIINEPSPDLGQATYPYPSAVEETLQKFDDHLTLGDVSQLVEAEHARVEQRPVYQSDQKLVAELSPVKALIIKYFALLQIQKSALNEVLVLDDVLELMSKKNTFWNKLFKGGKKKEEVKKTGVFGVPLDQLAERVGSDSVLGATSAHLKVPSIVEDTIAAMKQMDMSVEGIFRKNGNIRRLNEITEALDRDPTSVNFADENPVQLAALLKKFLRQLPEPLLTYRLQRLFCQSQSLSTDAERKRYLHLIVCLLPRYNRDTMEILFVFLKWVASFSHVDEETGSKMDLHNLATVITPSILYSKGGNPLKDESFVAIRAVTTLLQMQDEFYTVPDELDRYLDDNLVDFFEKNLELPPKEMLKICSKIHVQIQEHRRQASRPPPLPPKTESTLPGTRLASYQSDTNLSEMANTLSSQPVPSVFTGVEGRQSPAESIQPRPTSWASPGQDHASLLRLGSNHQSGSQQSYASQHTQSIDPPPSPRRATGNASPMSSSASGDDGRRAYLPPSSLTPSNTGHGRSSTSRS</sequence>
<evidence type="ECO:0000256" key="7">
    <source>
        <dbReference type="SAM" id="MobiDB-lite"/>
    </source>
</evidence>
<feature type="compositionally biased region" description="Polar residues" evidence="7">
    <location>
        <begin position="404"/>
        <end position="422"/>
    </location>
</feature>
<name>A0A0F7SVD6_PHARH</name>
<dbReference type="FunFam" id="2.10.110.10:FF:000058">
    <property type="entry name" value="Rho GTPase activator Lrg11"/>
    <property type="match status" value="1"/>
</dbReference>
<feature type="compositionally biased region" description="Polar residues" evidence="7">
    <location>
        <begin position="1786"/>
        <end position="1796"/>
    </location>
</feature>
<dbReference type="GO" id="GO:0007165">
    <property type="term" value="P:signal transduction"/>
    <property type="evidence" value="ECO:0007669"/>
    <property type="project" value="InterPro"/>
</dbReference>
<feature type="region of interest" description="Disordered" evidence="7">
    <location>
        <begin position="1672"/>
        <end position="1695"/>
    </location>
</feature>
<keyword evidence="5" id="KW-0539">Nucleus</keyword>
<organism evidence="10">
    <name type="scientific">Phaffia rhodozyma</name>
    <name type="common">Yeast</name>
    <name type="synonym">Xanthophyllomyces dendrorhous</name>
    <dbReference type="NCBI Taxonomy" id="264483"/>
    <lineage>
        <taxon>Eukaryota</taxon>
        <taxon>Fungi</taxon>
        <taxon>Dikarya</taxon>
        <taxon>Basidiomycota</taxon>
        <taxon>Agaricomycotina</taxon>
        <taxon>Tremellomycetes</taxon>
        <taxon>Cystofilobasidiales</taxon>
        <taxon>Mrakiaceae</taxon>
        <taxon>Phaffia</taxon>
    </lineage>
</organism>
<dbReference type="Pfam" id="PF00412">
    <property type="entry name" value="LIM"/>
    <property type="match status" value="2"/>
</dbReference>
<feature type="domain" description="LIM zinc-binding" evidence="8">
    <location>
        <begin position="629"/>
        <end position="689"/>
    </location>
</feature>
<dbReference type="InterPro" id="IPR000198">
    <property type="entry name" value="RhoGAP_dom"/>
</dbReference>
<dbReference type="PANTHER" id="PTHR24215:SF10">
    <property type="entry name" value="RHO-GTPASE-ACTIVATING PROTEIN LRG1"/>
    <property type="match status" value="1"/>
</dbReference>
<dbReference type="GO" id="GO:0005634">
    <property type="term" value="C:nucleus"/>
    <property type="evidence" value="ECO:0007669"/>
    <property type="project" value="UniProtKB-SubCell"/>
</dbReference>
<keyword evidence="3" id="KW-0677">Repeat</keyword>
<feature type="compositionally biased region" description="Low complexity" evidence="7">
    <location>
        <begin position="1209"/>
        <end position="1220"/>
    </location>
</feature>
<feature type="compositionally biased region" description="Polar residues" evidence="7">
    <location>
        <begin position="460"/>
        <end position="472"/>
    </location>
</feature>
<feature type="compositionally biased region" description="Basic and acidic residues" evidence="7">
    <location>
        <begin position="319"/>
        <end position="332"/>
    </location>
</feature>
<dbReference type="SUPFAM" id="SSF48350">
    <property type="entry name" value="GTPase activation domain, GAP"/>
    <property type="match status" value="1"/>
</dbReference>
<feature type="compositionally biased region" description="Polar residues" evidence="7">
    <location>
        <begin position="149"/>
        <end position="164"/>
    </location>
</feature>
<feature type="compositionally biased region" description="Low complexity" evidence="7">
    <location>
        <begin position="474"/>
        <end position="487"/>
    </location>
</feature>
<evidence type="ECO:0000256" key="3">
    <source>
        <dbReference type="ARBA" id="ARBA00022737"/>
    </source>
</evidence>
<dbReference type="EMBL" id="LN483166">
    <property type="protein sequence ID" value="CED84724.1"/>
    <property type="molecule type" value="Genomic_DNA"/>
</dbReference>
<keyword evidence="4 6" id="KW-0862">Zinc</keyword>
<evidence type="ECO:0000313" key="10">
    <source>
        <dbReference type="EMBL" id="CED84724.1"/>
    </source>
</evidence>
<dbReference type="Gene3D" id="2.10.110.10">
    <property type="entry name" value="Cysteine Rich Protein"/>
    <property type="match status" value="3"/>
</dbReference>
<evidence type="ECO:0000256" key="5">
    <source>
        <dbReference type="ARBA" id="ARBA00023242"/>
    </source>
</evidence>
<feature type="compositionally biased region" description="Low complexity" evidence="7">
    <location>
        <begin position="438"/>
        <end position="459"/>
    </location>
</feature>
<feature type="compositionally biased region" description="Basic and acidic residues" evidence="7">
    <location>
        <begin position="12"/>
        <end position="21"/>
    </location>
</feature>
<feature type="region of interest" description="Disordered" evidence="7">
    <location>
        <begin position="923"/>
        <end position="962"/>
    </location>
</feature>
<comment type="subcellular location">
    <subcellularLocation>
        <location evidence="1">Nucleus</location>
    </subcellularLocation>
</comment>
<feature type="domain" description="Rho-GAP" evidence="9">
    <location>
        <begin position="1429"/>
        <end position="1631"/>
    </location>
</feature>
<dbReference type="SMART" id="SM00132">
    <property type="entry name" value="LIM"/>
    <property type="match status" value="2"/>
</dbReference>
<dbReference type="GO" id="GO:0030695">
    <property type="term" value="F:GTPase regulator activity"/>
    <property type="evidence" value="ECO:0007669"/>
    <property type="project" value="UniProtKB-ARBA"/>
</dbReference>
<evidence type="ECO:0000259" key="9">
    <source>
        <dbReference type="PROSITE" id="PS50238"/>
    </source>
</evidence>
<dbReference type="GO" id="GO:0005737">
    <property type="term" value="C:cytoplasm"/>
    <property type="evidence" value="ECO:0007669"/>
    <property type="project" value="TreeGrafter"/>
</dbReference>
<feature type="compositionally biased region" description="Polar residues" evidence="7">
    <location>
        <begin position="495"/>
        <end position="505"/>
    </location>
</feature>
<dbReference type="GO" id="GO:0046872">
    <property type="term" value="F:metal ion binding"/>
    <property type="evidence" value="ECO:0007669"/>
    <property type="project" value="UniProtKB-KW"/>
</dbReference>
<dbReference type="PROSITE" id="PS50238">
    <property type="entry name" value="RHOGAP"/>
    <property type="match status" value="1"/>
</dbReference>
<evidence type="ECO:0000256" key="2">
    <source>
        <dbReference type="ARBA" id="ARBA00022723"/>
    </source>
</evidence>
<keyword evidence="6" id="KW-0440">LIM domain</keyword>
<feature type="compositionally biased region" description="Basic residues" evidence="7">
    <location>
        <begin position="924"/>
        <end position="934"/>
    </location>
</feature>
<evidence type="ECO:0000256" key="1">
    <source>
        <dbReference type="ARBA" id="ARBA00004123"/>
    </source>
</evidence>
<feature type="compositionally biased region" description="Polar residues" evidence="7">
    <location>
        <begin position="535"/>
        <end position="548"/>
    </location>
</feature>
<dbReference type="PANTHER" id="PTHR24215">
    <property type="entry name" value="RHO-GTPASE-ACTIVATING PROTEIN LRG1"/>
    <property type="match status" value="1"/>
</dbReference>
<feature type="compositionally biased region" description="Polar residues" evidence="7">
    <location>
        <begin position="1808"/>
        <end position="1825"/>
    </location>
</feature>
<feature type="compositionally biased region" description="Polar residues" evidence="7">
    <location>
        <begin position="1757"/>
        <end position="1775"/>
    </location>
</feature>
<feature type="region of interest" description="Disordered" evidence="7">
    <location>
        <begin position="1"/>
        <end position="215"/>
    </location>
</feature>
<dbReference type="InterPro" id="IPR008936">
    <property type="entry name" value="Rho_GTPase_activation_prot"/>
</dbReference>
<feature type="compositionally biased region" description="Low complexity" evidence="7">
    <location>
        <begin position="1277"/>
        <end position="1289"/>
    </location>
</feature>